<evidence type="ECO:0000256" key="5">
    <source>
        <dbReference type="ARBA" id="ARBA00005884"/>
    </source>
</evidence>
<comment type="pathway">
    <text evidence="4">Protein modification; protein ubiquitination.</text>
</comment>
<evidence type="ECO:0000256" key="3">
    <source>
        <dbReference type="ARBA" id="ARBA00003976"/>
    </source>
</evidence>
<dbReference type="Pfam" id="PF21235">
    <property type="entry name" value="UBA_ARI1"/>
    <property type="match status" value="1"/>
</dbReference>
<dbReference type="GO" id="GO:0061630">
    <property type="term" value="F:ubiquitin protein ligase activity"/>
    <property type="evidence" value="ECO:0007669"/>
    <property type="project" value="UniProtKB-EC"/>
</dbReference>
<evidence type="ECO:0000256" key="4">
    <source>
        <dbReference type="ARBA" id="ARBA00004906"/>
    </source>
</evidence>
<dbReference type="Gene3D" id="1.20.120.1750">
    <property type="match status" value="1"/>
</dbReference>
<dbReference type="Pfam" id="PF19422">
    <property type="entry name" value="Ariadne"/>
    <property type="match status" value="1"/>
</dbReference>
<dbReference type="FunFam" id="3.30.40.10:FF:000019">
    <property type="entry name" value="RBR-type E3 ubiquitin transferase"/>
    <property type="match status" value="1"/>
</dbReference>
<evidence type="ECO:0000256" key="11">
    <source>
        <dbReference type="ARBA" id="ARBA00022786"/>
    </source>
</evidence>
<name>A0ABD1I9H8_SALDI</name>
<protein>
    <recommendedName>
        <fullName evidence="6">RBR-type E3 ubiquitin transferase</fullName>
        <ecNumber evidence="6">2.3.2.31</ecNumber>
    </recommendedName>
</protein>
<dbReference type="Proteomes" id="UP001567538">
    <property type="component" value="Unassembled WGS sequence"/>
</dbReference>
<dbReference type="CDD" id="cd20346">
    <property type="entry name" value="BRcat_RBR_ANKIB1"/>
    <property type="match status" value="1"/>
</dbReference>
<dbReference type="InterPro" id="IPR001841">
    <property type="entry name" value="Znf_RING"/>
</dbReference>
<comment type="function">
    <text evidence="3">Might act as an E3 ubiquitin-protein ligase, or as part of E3 complex, which accepts ubiquitin from specific E2 ubiquitin-conjugating enzymes and then transfers it to substrates.</text>
</comment>
<comment type="cofactor">
    <cofactor evidence="2">
        <name>Zn(2+)</name>
        <dbReference type="ChEBI" id="CHEBI:29105"/>
    </cofactor>
</comment>
<keyword evidence="10 13" id="KW-0863">Zinc-finger</keyword>
<dbReference type="GO" id="GO:0008270">
    <property type="term" value="F:zinc ion binding"/>
    <property type="evidence" value="ECO:0007669"/>
    <property type="project" value="UniProtKB-KW"/>
</dbReference>
<dbReference type="InterPro" id="IPR044066">
    <property type="entry name" value="TRIAD_supradom"/>
</dbReference>
<reference evidence="16 17" key="1">
    <citation type="submission" date="2024-06" db="EMBL/GenBank/DDBJ databases">
        <title>A chromosome level genome sequence of Diviner's sage (Salvia divinorum).</title>
        <authorList>
            <person name="Ford S.A."/>
            <person name="Ro D.-K."/>
            <person name="Ness R.W."/>
            <person name="Phillips M.A."/>
        </authorList>
    </citation>
    <scope>NUCLEOTIDE SEQUENCE [LARGE SCALE GENOMIC DNA]</scope>
    <source>
        <strain evidence="16">SAF-2024a</strain>
        <tissue evidence="16">Leaf</tissue>
    </source>
</reference>
<dbReference type="Pfam" id="PF01485">
    <property type="entry name" value="IBR"/>
    <property type="match status" value="1"/>
</dbReference>
<keyword evidence="12" id="KW-0862">Zinc</keyword>
<evidence type="ECO:0000256" key="6">
    <source>
        <dbReference type="ARBA" id="ARBA00012251"/>
    </source>
</evidence>
<dbReference type="SMART" id="SM00647">
    <property type="entry name" value="IBR"/>
    <property type="match status" value="2"/>
</dbReference>
<keyword evidence="7 16" id="KW-0808">Transferase</keyword>
<dbReference type="PROSITE" id="PS50089">
    <property type="entry name" value="ZF_RING_2"/>
    <property type="match status" value="1"/>
</dbReference>
<comment type="catalytic activity">
    <reaction evidence="1">
        <text>[E2 ubiquitin-conjugating enzyme]-S-ubiquitinyl-L-cysteine + [acceptor protein]-L-lysine = [E2 ubiquitin-conjugating enzyme]-L-cysteine + [acceptor protein]-N(6)-ubiquitinyl-L-lysine.</text>
        <dbReference type="EC" id="2.3.2.31"/>
    </reaction>
</comment>
<comment type="similarity">
    <text evidence="5">Belongs to the RBR family. Ariadne subfamily.</text>
</comment>
<dbReference type="AlphaFoldDB" id="A0ABD1I9H8"/>
<dbReference type="InterPro" id="IPR013083">
    <property type="entry name" value="Znf_RING/FYVE/PHD"/>
</dbReference>
<evidence type="ECO:0000256" key="13">
    <source>
        <dbReference type="PROSITE-ProRule" id="PRU00175"/>
    </source>
</evidence>
<dbReference type="EMBL" id="JBEAFC010000003">
    <property type="protein sequence ID" value="KAL1563981.1"/>
    <property type="molecule type" value="Genomic_DNA"/>
</dbReference>
<feature type="domain" description="RING-type" evidence="14">
    <location>
        <begin position="84"/>
        <end position="132"/>
    </location>
</feature>
<dbReference type="Gene3D" id="3.30.40.10">
    <property type="entry name" value="Zinc/RING finger domain, C3HC4 (zinc finger)"/>
    <property type="match status" value="1"/>
</dbReference>
<evidence type="ECO:0000313" key="17">
    <source>
        <dbReference type="Proteomes" id="UP001567538"/>
    </source>
</evidence>
<feature type="domain" description="RING-type" evidence="15">
    <location>
        <begin position="80"/>
        <end position="294"/>
    </location>
</feature>
<dbReference type="PANTHER" id="PTHR11685">
    <property type="entry name" value="RBR FAMILY RING FINGER AND IBR DOMAIN-CONTAINING"/>
    <property type="match status" value="1"/>
</dbReference>
<keyword evidence="16" id="KW-0012">Acyltransferase</keyword>
<comment type="caution">
    <text evidence="16">The sequence shown here is derived from an EMBL/GenBank/DDBJ whole genome shotgun (WGS) entry which is preliminary data.</text>
</comment>
<evidence type="ECO:0000256" key="12">
    <source>
        <dbReference type="ARBA" id="ARBA00022833"/>
    </source>
</evidence>
<evidence type="ECO:0000256" key="2">
    <source>
        <dbReference type="ARBA" id="ARBA00001947"/>
    </source>
</evidence>
<dbReference type="InterPro" id="IPR048962">
    <property type="entry name" value="ARIH1-like_UBL"/>
</dbReference>
<dbReference type="InterPro" id="IPR002867">
    <property type="entry name" value="IBR_dom"/>
</dbReference>
<keyword evidence="8" id="KW-0479">Metal-binding</keyword>
<evidence type="ECO:0000259" key="14">
    <source>
        <dbReference type="PROSITE" id="PS50089"/>
    </source>
</evidence>
<dbReference type="SUPFAM" id="SSF57850">
    <property type="entry name" value="RING/U-box"/>
    <property type="match status" value="3"/>
</dbReference>
<evidence type="ECO:0000256" key="8">
    <source>
        <dbReference type="ARBA" id="ARBA00022723"/>
    </source>
</evidence>
<evidence type="ECO:0000256" key="1">
    <source>
        <dbReference type="ARBA" id="ARBA00001798"/>
    </source>
</evidence>
<evidence type="ECO:0000256" key="10">
    <source>
        <dbReference type="ARBA" id="ARBA00022771"/>
    </source>
</evidence>
<dbReference type="InterPro" id="IPR045840">
    <property type="entry name" value="Ariadne"/>
</dbReference>
<organism evidence="16 17">
    <name type="scientific">Salvia divinorum</name>
    <name type="common">Maria pastora</name>
    <name type="synonym">Diviner's sage</name>
    <dbReference type="NCBI Taxonomy" id="28513"/>
    <lineage>
        <taxon>Eukaryota</taxon>
        <taxon>Viridiplantae</taxon>
        <taxon>Streptophyta</taxon>
        <taxon>Embryophyta</taxon>
        <taxon>Tracheophyta</taxon>
        <taxon>Spermatophyta</taxon>
        <taxon>Magnoliopsida</taxon>
        <taxon>eudicotyledons</taxon>
        <taxon>Gunneridae</taxon>
        <taxon>Pentapetalae</taxon>
        <taxon>asterids</taxon>
        <taxon>lamiids</taxon>
        <taxon>Lamiales</taxon>
        <taxon>Lamiaceae</taxon>
        <taxon>Nepetoideae</taxon>
        <taxon>Mentheae</taxon>
        <taxon>Salviinae</taxon>
        <taxon>Salvia</taxon>
        <taxon>Salvia subgen. Calosphace</taxon>
    </lineage>
</organism>
<gene>
    <name evidence="16" type="primary">ARI1</name>
    <name evidence="16" type="ORF">AAHA92_06395</name>
</gene>
<accession>A0ABD1I9H8</accession>
<dbReference type="Pfam" id="PF22191">
    <property type="entry name" value="IBR_1"/>
    <property type="match status" value="1"/>
</dbReference>
<keyword evidence="17" id="KW-1185">Reference proteome</keyword>
<keyword evidence="9" id="KW-0677">Repeat</keyword>
<proteinExistence type="inferred from homology"/>
<dbReference type="EC" id="2.3.2.31" evidence="6"/>
<sequence>MGLKVIKRESLWAAQREDLRIVMDLLSVKQHHARTLLIHYRWNVEKLITVYFEKGESRMFSEVGVTRDELVVVTPHESSSTVLCNICMDDVSANVVSRMDCGHCFCNTCWTEHIVVKINEGQSKRIRCMAHECNTVCDEATVRSLVGKRHLDLGEKFDRFLLESYIEDNKLVKWCPSTPHCGNAIRAKNDEFCEVECSCGLQFCFSCLSEAHSPCLCSMWQLWTQKCRDESETVNWITVNTMPCPKCHRAVEKNGGCNLIRCVCGQSFCWLCGGATGKNHNQWSIDDHSCGRYKEDMEKAEHAKRNLYRYVHYYSRYKAHKDSFKQESQLWEMIEDKYQICKQGT</sequence>
<dbReference type="InterPro" id="IPR031127">
    <property type="entry name" value="E3_UB_ligase_RBR"/>
</dbReference>
<dbReference type="CDD" id="cd16773">
    <property type="entry name" value="RING-HC_RBR_TRIAD1"/>
    <property type="match status" value="1"/>
</dbReference>
<evidence type="ECO:0000259" key="15">
    <source>
        <dbReference type="PROSITE" id="PS51873"/>
    </source>
</evidence>
<evidence type="ECO:0000256" key="7">
    <source>
        <dbReference type="ARBA" id="ARBA00022679"/>
    </source>
</evidence>
<dbReference type="PROSITE" id="PS51873">
    <property type="entry name" value="TRIAD"/>
    <property type="match status" value="1"/>
</dbReference>
<keyword evidence="11" id="KW-0833">Ubl conjugation pathway</keyword>
<evidence type="ECO:0000313" key="16">
    <source>
        <dbReference type="EMBL" id="KAL1563981.1"/>
    </source>
</evidence>
<evidence type="ECO:0000256" key="9">
    <source>
        <dbReference type="ARBA" id="ARBA00022737"/>
    </source>
</evidence>